<proteinExistence type="predicted"/>
<name>A0A3D1JEI9_9CHLR</name>
<evidence type="ECO:0000256" key="1">
    <source>
        <dbReference type="SAM" id="MobiDB-lite"/>
    </source>
</evidence>
<dbReference type="EMBL" id="DPBP01000009">
    <property type="protein sequence ID" value="HCE16635.1"/>
    <property type="molecule type" value="Genomic_DNA"/>
</dbReference>
<dbReference type="InterPro" id="IPR053959">
    <property type="entry name" value="YvlB/LiaX_N"/>
</dbReference>
<reference evidence="3 4" key="1">
    <citation type="journal article" date="2018" name="Nat. Biotechnol.">
        <title>A standardized bacterial taxonomy based on genome phylogeny substantially revises the tree of life.</title>
        <authorList>
            <person name="Parks D.H."/>
            <person name="Chuvochina M."/>
            <person name="Waite D.W."/>
            <person name="Rinke C."/>
            <person name="Skarshewski A."/>
            <person name="Chaumeil P.A."/>
            <person name="Hugenholtz P."/>
        </authorList>
    </citation>
    <scope>NUCLEOTIDE SEQUENCE [LARGE SCALE GENOMIC DNA]</scope>
    <source>
        <strain evidence="3">UBA8781</strain>
    </source>
</reference>
<sequence>MATTEERIKILEMVQEGKISAEEAAQLLEALEESARVDRVTAPPPPPSMESTVTGRKPRWFRVRVTDSDSGRPRVNVRLPLSMVSIGLKMGTRFAPEIEGLDTNELMQLIESGEIGQIVDVFDEKDGEHVEVFLE</sequence>
<dbReference type="OrthoDB" id="164380at2"/>
<organism evidence="3 4">
    <name type="scientific">Anaerolinea thermolimosa</name>
    <dbReference type="NCBI Taxonomy" id="229919"/>
    <lineage>
        <taxon>Bacteria</taxon>
        <taxon>Bacillati</taxon>
        <taxon>Chloroflexota</taxon>
        <taxon>Anaerolineae</taxon>
        <taxon>Anaerolineales</taxon>
        <taxon>Anaerolineaceae</taxon>
        <taxon>Anaerolinea</taxon>
    </lineage>
</organism>
<feature type="domain" description="YvlB/LiaX N-terminal" evidence="2">
    <location>
        <begin position="5"/>
        <end position="33"/>
    </location>
</feature>
<accession>A0A3D1JEI9</accession>
<dbReference type="Proteomes" id="UP000264141">
    <property type="component" value="Unassembled WGS sequence"/>
</dbReference>
<dbReference type="Pfam" id="PF22746">
    <property type="entry name" value="SHOCT-like_DUF2089-C"/>
    <property type="match status" value="1"/>
</dbReference>
<evidence type="ECO:0000313" key="4">
    <source>
        <dbReference type="Proteomes" id="UP000264141"/>
    </source>
</evidence>
<dbReference type="AlphaFoldDB" id="A0A3D1JEI9"/>
<dbReference type="STRING" id="229919.GCA_001050195_02480"/>
<gene>
    <name evidence="3" type="ORF">DEQ80_02130</name>
</gene>
<protein>
    <recommendedName>
        <fullName evidence="2">YvlB/LiaX N-terminal domain-containing protein</fullName>
    </recommendedName>
</protein>
<dbReference type="RefSeq" id="WP_062194227.1">
    <property type="nucleotide sequence ID" value="NZ_DF967965.1"/>
</dbReference>
<comment type="caution">
    <text evidence="3">The sequence shown here is derived from an EMBL/GenBank/DDBJ whole genome shotgun (WGS) entry which is preliminary data.</text>
</comment>
<evidence type="ECO:0000259" key="2">
    <source>
        <dbReference type="Pfam" id="PF22746"/>
    </source>
</evidence>
<evidence type="ECO:0000313" key="3">
    <source>
        <dbReference type="EMBL" id="HCE16635.1"/>
    </source>
</evidence>
<feature type="region of interest" description="Disordered" evidence="1">
    <location>
        <begin position="36"/>
        <end position="55"/>
    </location>
</feature>